<dbReference type="InterPro" id="IPR018271">
    <property type="entry name" value="Ribosomal_uS14_CS"/>
</dbReference>
<dbReference type="NCBIfam" id="NF006477">
    <property type="entry name" value="PRK08881.1"/>
    <property type="match status" value="1"/>
</dbReference>
<keyword evidence="2" id="KW-0689">Ribosomal protein</keyword>
<evidence type="ECO:0008006" key="5">
    <source>
        <dbReference type="Google" id="ProtNLM"/>
    </source>
</evidence>
<dbReference type="Pfam" id="PF00253">
    <property type="entry name" value="Ribosomal_S14"/>
    <property type="match status" value="1"/>
</dbReference>
<protein>
    <recommendedName>
        <fullName evidence="5">Ribosomal protein S14</fullName>
    </recommendedName>
</protein>
<evidence type="ECO:0000256" key="3">
    <source>
        <dbReference type="ARBA" id="ARBA00023274"/>
    </source>
</evidence>
<dbReference type="FunFam" id="1.10.287.1480:FF:000001">
    <property type="entry name" value="30S ribosomal protein S14"/>
    <property type="match status" value="1"/>
</dbReference>
<gene>
    <name evidence="4" type="ORF">METZ01_LOCUS236363</name>
</gene>
<dbReference type="PANTHER" id="PTHR19836:SF19">
    <property type="entry name" value="SMALL RIBOSOMAL SUBUNIT PROTEIN US14M"/>
    <property type="match status" value="1"/>
</dbReference>
<name>A0A382H8P2_9ZZZZ</name>
<reference evidence="4" key="1">
    <citation type="submission" date="2018-05" db="EMBL/GenBank/DDBJ databases">
        <authorList>
            <person name="Lanie J.A."/>
            <person name="Ng W.-L."/>
            <person name="Kazmierczak K.M."/>
            <person name="Andrzejewski T.M."/>
            <person name="Davidsen T.M."/>
            <person name="Wayne K.J."/>
            <person name="Tettelin H."/>
            <person name="Glass J.I."/>
            <person name="Rusch D."/>
            <person name="Podicherti R."/>
            <person name="Tsui H.-C.T."/>
            <person name="Winkler M.E."/>
        </authorList>
    </citation>
    <scope>NUCLEOTIDE SEQUENCE</scope>
</reference>
<dbReference type="EMBL" id="UINC01059752">
    <property type="protein sequence ID" value="SVB83509.1"/>
    <property type="molecule type" value="Genomic_DNA"/>
</dbReference>
<dbReference type="Gene3D" id="1.10.287.1480">
    <property type="match status" value="1"/>
</dbReference>
<dbReference type="GO" id="GO:0015935">
    <property type="term" value="C:small ribosomal subunit"/>
    <property type="evidence" value="ECO:0007669"/>
    <property type="project" value="TreeGrafter"/>
</dbReference>
<dbReference type="GO" id="GO:0003735">
    <property type="term" value="F:structural constituent of ribosome"/>
    <property type="evidence" value="ECO:0007669"/>
    <property type="project" value="InterPro"/>
</dbReference>
<proteinExistence type="inferred from homology"/>
<sequence>MVEKYASKRKELKVIIKDPKTSLEEQQKAKAALHKLPRRSNPNRIKNRCFLTGRPKGYLRKFGLSRIVVREMALRGEIPGVTKASW</sequence>
<evidence type="ECO:0000256" key="1">
    <source>
        <dbReference type="ARBA" id="ARBA00009083"/>
    </source>
</evidence>
<dbReference type="InterPro" id="IPR001209">
    <property type="entry name" value="Ribosomal_uS14"/>
</dbReference>
<accession>A0A382H8P2</accession>
<evidence type="ECO:0000313" key="4">
    <source>
        <dbReference type="EMBL" id="SVB83509.1"/>
    </source>
</evidence>
<dbReference type="GO" id="GO:0006412">
    <property type="term" value="P:translation"/>
    <property type="evidence" value="ECO:0007669"/>
    <property type="project" value="InterPro"/>
</dbReference>
<dbReference type="SUPFAM" id="SSF57716">
    <property type="entry name" value="Glucocorticoid receptor-like (DNA-binding domain)"/>
    <property type="match status" value="1"/>
</dbReference>
<keyword evidence="3" id="KW-0687">Ribonucleoprotein</keyword>
<dbReference type="AlphaFoldDB" id="A0A382H8P2"/>
<comment type="similarity">
    <text evidence="1">Belongs to the universal ribosomal protein uS14 family.</text>
</comment>
<evidence type="ECO:0000256" key="2">
    <source>
        <dbReference type="ARBA" id="ARBA00022980"/>
    </source>
</evidence>
<dbReference type="PANTHER" id="PTHR19836">
    <property type="entry name" value="30S RIBOSOMAL PROTEIN S14"/>
    <property type="match status" value="1"/>
</dbReference>
<dbReference type="PROSITE" id="PS00527">
    <property type="entry name" value="RIBOSOMAL_S14"/>
    <property type="match status" value="1"/>
</dbReference>
<dbReference type="GO" id="GO:0005737">
    <property type="term" value="C:cytoplasm"/>
    <property type="evidence" value="ECO:0007669"/>
    <property type="project" value="UniProtKB-ARBA"/>
</dbReference>
<organism evidence="4">
    <name type="scientific">marine metagenome</name>
    <dbReference type="NCBI Taxonomy" id="408172"/>
    <lineage>
        <taxon>unclassified sequences</taxon>
        <taxon>metagenomes</taxon>
        <taxon>ecological metagenomes</taxon>
    </lineage>
</organism>